<dbReference type="GO" id="GO:0043015">
    <property type="term" value="F:gamma-tubulin binding"/>
    <property type="evidence" value="ECO:0007669"/>
    <property type="project" value="InterPro"/>
</dbReference>
<dbReference type="Pfam" id="PF17681">
    <property type="entry name" value="GCP_N_terminal"/>
    <property type="match status" value="1"/>
</dbReference>
<feature type="compositionally biased region" description="Polar residues" evidence="6">
    <location>
        <begin position="282"/>
        <end position="293"/>
    </location>
</feature>
<feature type="domain" description="Gamma tubulin complex component C-terminal" evidence="7">
    <location>
        <begin position="747"/>
        <end position="1002"/>
    </location>
</feature>
<dbReference type="HOGENOM" id="CLU_286852_0_0_1"/>
<evidence type="ECO:0000256" key="3">
    <source>
        <dbReference type="ARBA" id="ARBA00022490"/>
    </source>
</evidence>
<dbReference type="InParanoid" id="A0A0C3KS93"/>
<reference evidence="9 10" key="1">
    <citation type="submission" date="2014-04" db="EMBL/GenBank/DDBJ databases">
        <authorList>
            <consortium name="DOE Joint Genome Institute"/>
            <person name="Kuo A."/>
            <person name="Kohler A."/>
            <person name="Costa M.D."/>
            <person name="Nagy L.G."/>
            <person name="Floudas D."/>
            <person name="Copeland A."/>
            <person name="Barry K.W."/>
            <person name="Cichocki N."/>
            <person name="Veneault-Fourrey C."/>
            <person name="LaButti K."/>
            <person name="Lindquist E.A."/>
            <person name="Lipzen A."/>
            <person name="Lundell T."/>
            <person name="Morin E."/>
            <person name="Murat C."/>
            <person name="Sun H."/>
            <person name="Tunlid A."/>
            <person name="Henrissat B."/>
            <person name="Grigoriev I.V."/>
            <person name="Hibbett D.S."/>
            <person name="Martin F."/>
            <person name="Nordberg H.P."/>
            <person name="Cantor M.N."/>
            <person name="Hua S.X."/>
        </authorList>
    </citation>
    <scope>NUCLEOTIDE SEQUENCE [LARGE SCALE GENOMIC DNA]</scope>
    <source>
        <strain evidence="9 10">Marx 270</strain>
    </source>
</reference>
<feature type="region of interest" description="Disordered" evidence="6">
    <location>
        <begin position="1014"/>
        <end position="1056"/>
    </location>
</feature>
<dbReference type="OrthoDB" id="66546at2759"/>
<dbReference type="InterPro" id="IPR007259">
    <property type="entry name" value="GCP"/>
</dbReference>
<keyword evidence="3" id="KW-0963">Cytoplasm</keyword>
<evidence type="ECO:0000256" key="6">
    <source>
        <dbReference type="SAM" id="MobiDB-lite"/>
    </source>
</evidence>
<reference evidence="10" key="2">
    <citation type="submission" date="2015-01" db="EMBL/GenBank/DDBJ databases">
        <title>Evolutionary Origins and Diversification of the Mycorrhizal Mutualists.</title>
        <authorList>
            <consortium name="DOE Joint Genome Institute"/>
            <consortium name="Mycorrhizal Genomics Consortium"/>
            <person name="Kohler A."/>
            <person name="Kuo A."/>
            <person name="Nagy L.G."/>
            <person name="Floudas D."/>
            <person name="Copeland A."/>
            <person name="Barry K.W."/>
            <person name="Cichocki N."/>
            <person name="Veneault-Fourrey C."/>
            <person name="LaButti K."/>
            <person name="Lindquist E.A."/>
            <person name="Lipzen A."/>
            <person name="Lundell T."/>
            <person name="Morin E."/>
            <person name="Murat C."/>
            <person name="Riley R."/>
            <person name="Ohm R."/>
            <person name="Sun H."/>
            <person name="Tunlid A."/>
            <person name="Henrissat B."/>
            <person name="Grigoriev I.V."/>
            <person name="Hibbett D.S."/>
            <person name="Martin F."/>
        </authorList>
    </citation>
    <scope>NUCLEOTIDE SEQUENCE [LARGE SCALE GENOMIC DNA]</scope>
    <source>
        <strain evidence="10">Marx 270</strain>
    </source>
</reference>
<dbReference type="Pfam" id="PF04130">
    <property type="entry name" value="GCP_C_terminal"/>
    <property type="match status" value="1"/>
</dbReference>
<keyword evidence="10" id="KW-1185">Reference proteome</keyword>
<dbReference type="GO" id="GO:0051225">
    <property type="term" value="P:spindle assembly"/>
    <property type="evidence" value="ECO:0007669"/>
    <property type="project" value="TreeGrafter"/>
</dbReference>
<comment type="subcellular location">
    <subcellularLocation>
        <location evidence="1">Cytoplasm</location>
        <location evidence="1">Cytoskeleton</location>
    </subcellularLocation>
</comment>
<dbReference type="STRING" id="870435.A0A0C3KS93"/>
<organism evidence="9 10">
    <name type="scientific">Pisolithus tinctorius Marx 270</name>
    <dbReference type="NCBI Taxonomy" id="870435"/>
    <lineage>
        <taxon>Eukaryota</taxon>
        <taxon>Fungi</taxon>
        <taxon>Dikarya</taxon>
        <taxon>Basidiomycota</taxon>
        <taxon>Agaricomycotina</taxon>
        <taxon>Agaricomycetes</taxon>
        <taxon>Agaricomycetidae</taxon>
        <taxon>Boletales</taxon>
        <taxon>Sclerodermatineae</taxon>
        <taxon>Pisolithaceae</taxon>
        <taxon>Pisolithus</taxon>
    </lineage>
</organism>
<feature type="region of interest" description="Disordered" evidence="6">
    <location>
        <begin position="1"/>
        <end position="64"/>
    </location>
</feature>
<evidence type="ECO:0008006" key="11">
    <source>
        <dbReference type="Google" id="ProtNLM"/>
    </source>
</evidence>
<feature type="compositionally biased region" description="Low complexity" evidence="6">
    <location>
        <begin position="18"/>
        <end position="63"/>
    </location>
</feature>
<evidence type="ECO:0000256" key="4">
    <source>
        <dbReference type="ARBA" id="ARBA00022701"/>
    </source>
</evidence>
<evidence type="ECO:0000259" key="8">
    <source>
        <dbReference type="Pfam" id="PF17681"/>
    </source>
</evidence>
<proteinExistence type="inferred from homology"/>
<accession>A0A0C3KS93</accession>
<dbReference type="GO" id="GO:0000930">
    <property type="term" value="C:gamma-tubulin complex"/>
    <property type="evidence" value="ECO:0007669"/>
    <property type="project" value="TreeGrafter"/>
</dbReference>
<dbReference type="PANTHER" id="PTHR19302:SF33">
    <property type="entry name" value="GAMMA-TUBULIN COMPLEX COMPONENT 5"/>
    <property type="match status" value="1"/>
</dbReference>
<dbReference type="GO" id="GO:0051011">
    <property type="term" value="F:microtubule minus-end binding"/>
    <property type="evidence" value="ECO:0007669"/>
    <property type="project" value="TreeGrafter"/>
</dbReference>
<evidence type="ECO:0000313" key="10">
    <source>
        <dbReference type="Proteomes" id="UP000054217"/>
    </source>
</evidence>
<keyword evidence="5" id="KW-0206">Cytoskeleton</keyword>
<keyword evidence="4" id="KW-0493">Microtubule</keyword>
<dbReference type="GO" id="GO:0005874">
    <property type="term" value="C:microtubule"/>
    <property type="evidence" value="ECO:0007669"/>
    <property type="project" value="UniProtKB-KW"/>
</dbReference>
<dbReference type="Gene3D" id="1.20.120.1900">
    <property type="entry name" value="Gamma-tubulin complex, C-terminal domain"/>
    <property type="match status" value="1"/>
</dbReference>
<dbReference type="GO" id="GO:0000278">
    <property type="term" value="P:mitotic cell cycle"/>
    <property type="evidence" value="ECO:0007669"/>
    <property type="project" value="TreeGrafter"/>
</dbReference>
<feature type="compositionally biased region" description="Acidic residues" evidence="6">
    <location>
        <begin position="1022"/>
        <end position="1033"/>
    </location>
</feature>
<evidence type="ECO:0000313" key="9">
    <source>
        <dbReference type="EMBL" id="KIO12342.1"/>
    </source>
</evidence>
<feature type="compositionally biased region" description="Acidic residues" evidence="6">
    <location>
        <begin position="256"/>
        <end position="269"/>
    </location>
</feature>
<feature type="domain" description="Gamma tubulin complex component protein N-terminal" evidence="8">
    <location>
        <begin position="366"/>
        <end position="744"/>
    </location>
</feature>
<feature type="region of interest" description="Disordered" evidence="6">
    <location>
        <begin position="225"/>
        <end position="298"/>
    </location>
</feature>
<dbReference type="AlphaFoldDB" id="A0A0C3KS93"/>
<sequence>MSTPTSSHGSGLPRPHSRAQPRPSSSSSHARPLSSLSTARPLSSASLRPQSRLSRPSSRISRPVTRHAARLLPLCQSLVTHITRLSPDNDPENYRIAVDFALKNLEHALKGGASTDMTTMDKHLYVTNLRHVQKARINNQDTLANALEKAYTRVKGHAKDLIDIDEEIKLSHLPDHLQLLLLLSATPSRSTLAFADTYDDRDSPEKEPPLTWKGILAEEPLEGQHWEGVYGLPPGSTIEGWETKGTDSDSSLSTWDDLDSLGNDDGDEDGWNRPSEDPPSQGVHTPDTTQRTVPSHVPKHLTAVEELKAQQYWRDDWHIGVDVNRPFDLGDPSTLGPTMLRVRGEKEPLSLSGPEREKHIFERDAVREVLMCLQGRKNFLIYTTTDTFRSVPSPTAPRLLHFTLTAQSSILSAFAEVTTTVCHLRKFAAAIVENMSSSYNLSPNPAHLLSHSIRSRTIEAFADAVDAQIQRFDSWCAAKEEAICLASVGVGEPLVVSLLSLSKDVRDTFAGTFDVLLNLLHRFVGYVSQSHDRRDLAVWKIPNMPTRIPPSAVSALLLDLLLEAVEEQATLGNTQTSDALISVLARTTEPTWELVGKWLLDGMPSRRPWDSADAPNLDEEFFIEDNELQIMDPDFWSDGYALRGLVTLEENQKTQPAVPAFLQPAVIQILGAGKAVGLLREMGTRVFTEHSDGELLNLGTFRALIDTNSAVSKDSEALSRLISEEISAYCSTVAMRLSCVMTEECDLQRHLSAIHGLFLTTRGDDINTFTDILFAKMDAQKHWTDFHSLNSAFSDVIELNESNWIDASLVRLSYRGNKAASASQTVKAIDGLLVEYAVPFPLTYIFTPNVLQSYCSIFVFLLQIRRAKSVLEQILLRSSVANAALRSELKVFYAMRGKLSWFINTIFNFVTTFVIHSQLIKFWEAVNQAKSLDELITIHNDHLDMLLRKCFLHSSTAEISKAIVSILDMCLHFRSMFTAYVGDTAHDILRLSVSLRRHKSRRQRRIRKNVIGFSQPGARFDSDDDSSDTDLDEEGLKEAPETSFSIAPSLAQEDPSEQLEKLSSELDSLVRYIRRCTENLSSGTSDAAQASGILAFTLDDWDS</sequence>
<protein>
    <recommendedName>
        <fullName evidence="11">Spindle pole body component</fullName>
    </recommendedName>
</protein>
<evidence type="ECO:0000256" key="5">
    <source>
        <dbReference type="ARBA" id="ARBA00023212"/>
    </source>
</evidence>
<dbReference type="GO" id="GO:0051321">
    <property type="term" value="P:meiotic cell cycle"/>
    <property type="evidence" value="ECO:0007669"/>
    <property type="project" value="TreeGrafter"/>
</dbReference>
<dbReference type="InterPro" id="IPR041470">
    <property type="entry name" value="GCP_N"/>
</dbReference>
<evidence type="ECO:0000256" key="1">
    <source>
        <dbReference type="ARBA" id="ARBA00004245"/>
    </source>
</evidence>
<evidence type="ECO:0000256" key="2">
    <source>
        <dbReference type="ARBA" id="ARBA00010337"/>
    </source>
</evidence>
<dbReference type="CDD" id="cd22572">
    <property type="entry name" value="GCP5_NTD"/>
    <property type="match status" value="1"/>
</dbReference>
<dbReference type="GO" id="GO:0007020">
    <property type="term" value="P:microtubule nucleation"/>
    <property type="evidence" value="ECO:0007669"/>
    <property type="project" value="InterPro"/>
</dbReference>
<dbReference type="Proteomes" id="UP000054217">
    <property type="component" value="Unassembled WGS sequence"/>
</dbReference>
<dbReference type="GO" id="GO:0031122">
    <property type="term" value="P:cytoplasmic microtubule organization"/>
    <property type="evidence" value="ECO:0007669"/>
    <property type="project" value="TreeGrafter"/>
</dbReference>
<name>A0A0C3KS93_PISTI</name>
<dbReference type="EMBL" id="KN831947">
    <property type="protein sequence ID" value="KIO12342.1"/>
    <property type="molecule type" value="Genomic_DNA"/>
</dbReference>
<gene>
    <name evidence="9" type="ORF">M404DRAFT_12649</name>
</gene>
<dbReference type="GO" id="GO:0005816">
    <property type="term" value="C:spindle pole body"/>
    <property type="evidence" value="ECO:0007669"/>
    <property type="project" value="UniProtKB-ARBA"/>
</dbReference>
<dbReference type="InterPro" id="IPR059169">
    <property type="entry name" value="GCP5_N_ext"/>
</dbReference>
<dbReference type="InterPro" id="IPR042241">
    <property type="entry name" value="GCP_C_sf"/>
</dbReference>
<dbReference type="InterPro" id="IPR040457">
    <property type="entry name" value="GCP_C"/>
</dbReference>
<comment type="similarity">
    <text evidence="2">Belongs to the TUBGCP family.</text>
</comment>
<dbReference type="PANTHER" id="PTHR19302">
    <property type="entry name" value="GAMMA TUBULIN COMPLEX PROTEIN"/>
    <property type="match status" value="1"/>
</dbReference>
<dbReference type="GO" id="GO:0000922">
    <property type="term" value="C:spindle pole"/>
    <property type="evidence" value="ECO:0007669"/>
    <property type="project" value="InterPro"/>
</dbReference>
<evidence type="ECO:0000259" key="7">
    <source>
        <dbReference type="Pfam" id="PF04130"/>
    </source>
</evidence>